<keyword evidence="3" id="KW-1003">Cell membrane</keyword>
<accession>A0A329QKJ3</accession>
<name>A0A329QKJ3_9BACL</name>
<dbReference type="PANTHER" id="PTHR23513">
    <property type="entry name" value="INTEGRAL MEMBRANE EFFLUX PROTEIN-RELATED"/>
    <property type="match status" value="1"/>
</dbReference>
<keyword evidence="5 7" id="KW-1133">Transmembrane helix</keyword>
<feature type="transmembrane region" description="Helical" evidence="7">
    <location>
        <begin position="370"/>
        <end position="391"/>
    </location>
</feature>
<feature type="transmembrane region" description="Helical" evidence="7">
    <location>
        <begin position="166"/>
        <end position="183"/>
    </location>
</feature>
<feature type="transmembrane region" description="Helical" evidence="7">
    <location>
        <begin position="98"/>
        <end position="122"/>
    </location>
</feature>
<comment type="subcellular location">
    <subcellularLocation>
        <location evidence="1">Cell membrane</location>
        <topology evidence="1">Multi-pass membrane protein</topology>
    </subcellularLocation>
</comment>
<evidence type="ECO:0000256" key="2">
    <source>
        <dbReference type="ARBA" id="ARBA00022448"/>
    </source>
</evidence>
<feature type="transmembrane region" description="Helical" evidence="7">
    <location>
        <begin position="71"/>
        <end position="92"/>
    </location>
</feature>
<proteinExistence type="predicted"/>
<dbReference type="EMBL" id="QEVW01000014">
    <property type="protein sequence ID" value="RAW12803.1"/>
    <property type="molecule type" value="Genomic_DNA"/>
</dbReference>
<sequence>MLKRSYYGLLATVTLSSFGDVFGLLAMEWLVYEITASKMAMGAMALSFSIPEVVIRLLGSPLSDRLHRGRFMAVLASVRLLALLLPLSLGLAGHLQLWHLFLAAGLSGACSALFMPTAMAIVPGVSDERKLVRAFAVIDGCRNAATLLGPALAGALTAVAGALPTLGINAVCYTAAIATLLYLPTMQKPVAAKPSFSFKAYFRDIHEGFSFYRSFPAMLSIMGIVSISNMSSIAIWTMMIPFVREVLDRDAAAMGTLTTASACGTLVGLLIISCMGEIKRRRTVMLCSLAAMGLFNALLGLFPSYPFALVALCAAGAAGPFFGSLSSSLHGTLVPGPLQGRVNSIRFLIGGGLQPVGAFAGAAIAELYGIPFLFLSLGLLPLLCSVAAAFLPNLKNLDGDLSVLQNRTQLNSHNKVIKTL</sequence>
<evidence type="ECO:0000256" key="5">
    <source>
        <dbReference type="ARBA" id="ARBA00022989"/>
    </source>
</evidence>
<evidence type="ECO:0000256" key="7">
    <source>
        <dbReference type="SAM" id="Phobius"/>
    </source>
</evidence>
<dbReference type="Pfam" id="PF05977">
    <property type="entry name" value="MFS_3"/>
    <property type="match status" value="1"/>
</dbReference>
<evidence type="ECO:0000256" key="3">
    <source>
        <dbReference type="ARBA" id="ARBA00022475"/>
    </source>
</evidence>
<evidence type="ECO:0000256" key="1">
    <source>
        <dbReference type="ARBA" id="ARBA00004651"/>
    </source>
</evidence>
<evidence type="ECO:0000256" key="6">
    <source>
        <dbReference type="ARBA" id="ARBA00023136"/>
    </source>
</evidence>
<dbReference type="PROSITE" id="PS50850">
    <property type="entry name" value="MFS"/>
    <property type="match status" value="1"/>
</dbReference>
<feature type="transmembrane region" description="Helical" evidence="7">
    <location>
        <begin position="345"/>
        <end position="364"/>
    </location>
</feature>
<dbReference type="GO" id="GO:0005886">
    <property type="term" value="C:plasma membrane"/>
    <property type="evidence" value="ECO:0007669"/>
    <property type="project" value="UniProtKB-SubCell"/>
</dbReference>
<dbReference type="GO" id="GO:0022857">
    <property type="term" value="F:transmembrane transporter activity"/>
    <property type="evidence" value="ECO:0007669"/>
    <property type="project" value="InterPro"/>
</dbReference>
<feature type="transmembrane region" description="Helical" evidence="7">
    <location>
        <begin position="284"/>
        <end position="302"/>
    </location>
</feature>
<dbReference type="AlphaFoldDB" id="A0A329QKJ3"/>
<gene>
    <name evidence="9" type="ORF">DC345_21170</name>
</gene>
<reference evidence="9 10" key="1">
    <citation type="submission" date="2018-04" db="EMBL/GenBank/DDBJ databases">
        <title>Paenibacillus taichungensis Genome sequencing and assembly.</title>
        <authorList>
            <person name="Xu J."/>
            <person name="Rensing C."/>
            <person name="Mazhar H.S."/>
        </authorList>
    </citation>
    <scope>NUCLEOTIDE SEQUENCE [LARGE SCALE GENOMIC DNA]</scope>
    <source>
        <strain evidence="9 10">NC1</strain>
    </source>
</reference>
<feature type="transmembrane region" description="Helical" evidence="7">
    <location>
        <begin position="251"/>
        <end position="272"/>
    </location>
</feature>
<feature type="transmembrane region" description="Helical" evidence="7">
    <location>
        <begin position="7"/>
        <end position="27"/>
    </location>
</feature>
<dbReference type="PANTHER" id="PTHR23513:SF6">
    <property type="entry name" value="MAJOR FACILITATOR SUPERFAMILY ASSOCIATED DOMAIN-CONTAINING PROTEIN"/>
    <property type="match status" value="1"/>
</dbReference>
<dbReference type="SUPFAM" id="SSF103473">
    <property type="entry name" value="MFS general substrate transporter"/>
    <property type="match status" value="1"/>
</dbReference>
<comment type="caution">
    <text evidence="9">The sequence shown here is derived from an EMBL/GenBank/DDBJ whole genome shotgun (WGS) entry which is preliminary data.</text>
</comment>
<feature type="transmembrane region" description="Helical" evidence="7">
    <location>
        <begin position="308"/>
        <end position="333"/>
    </location>
</feature>
<evidence type="ECO:0000313" key="9">
    <source>
        <dbReference type="EMBL" id="RAW12803.1"/>
    </source>
</evidence>
<evidence type="ECO:0000259" key="8">
    <source>
        <dbReference type="PROSITE" id="PS50850"/>
    </source>
</evidence>
<keyword evidence="2" id="KW-0813">Transport</keyword>
<dbReference type="InterPro" id="IPR036259">
    <property type="entry name" value="MFS_trans_sf"/>
</dbReference>
<keyword evidence="4 7" id="KW-0812">Transmembrane</keyword>
<feature type="transmembrane region" description="Helical" evidence="7">
    <location>
        <begin position="217"/>
        <end position="239"/>
    </location>
</feature>
<dbReference type="CDD" id="cd06173">
    <property type="entry name" value="MFS_MefA_like"/>
    <property type="match status" value="1"/>
</dbReference>
<dbReference type="Gene3D" id="1.20.1250.20">
    <property type="entry name" value="MFS general substrate transporter like domains"/>
    <property type="match status" value="2"/>
</dbReference>
<evidence type="ECO:0000313" key="10">
    <source>
        <dbReference type="Proteomes" id="UP000250642"/>
    </source>
</evidence>
<dbReference type="RefSeq" id="WP_113054784.1">
    <property type="nucleotide sequence ID" value="NZ_QEVW01000014.1"/>
</dbReference>
<dbReference type="Proteomes" id="UP000250642">
    <property type="component" value="Unassembled WGS sequence"/>
</dbReference>
<keyword evidence="6 7" id="KW-0472">Membrane</keyword>
<evidence type="ECO:0000256" key="4">
    <source>
        <dbReference type="ARBA" id="ARBA00022692"/>
    </source>
</evidence>
<dbReference type="InterPro" id="IPR020846">
    <property type="entry name" value="MFS_dom"/>
</dbReference>
<feature type="domain" description="Major facilitator superfamily (MFS) profile" evidence="8">
    <location>
        <begin position="215"/>
        <end position="420"/>
    </location>
</feature>
<organism evidence="9 10">
    <name type="scientific">Paenibacillus taichungensis</name>
    <dbReference type="NCBI Taxonomy" id="484184"/>
    <lineage>
        <taxon>Bacteria</taxon>
        <taxon>Bacillati</taxon>
        <taxon>Bacillota</taxon>
        <taxon>Bacilli</taxon>
        <taxon>Bacillales</taxon>
        <taxon>Paenibacillaceae</taxon>
        <taxon>Paenibacillus</taxon>
    </lineage>
</organism>
<dbReference type="InterPro" id="IPR010290">
    <property type="entry name" value="TM_effector"/>
</dbReference>
<protein>
    <recommendedName>
        <fullName evidence="8">Major facilitator superfamily (MFS) profile domain-containing protein</fullName>
    </recommendedName>
</protein>